<name>A0A8S5MUW5_9CAUD</name>
<dbReference type="EMBL" id="BK014986">
    <property type="protein sequence ID" value="DAD85699.1"/>
    <property type="molecule type" value="Genomic_DNA"/>
</dbReference>
<accession>A0A8S5MUW5</accession>
<reference evidence="1" key="1">
    <citation type="journal article" date="2021" name="Proc. Natl. Acad. Sci. U.S.A.">
        <title>A Catalog of Tens of Thousands of Viruses from Human Metagenomes Reveals Hidden Associations with Chronic Diseases.</title>
        <authorList>
            <person name="Tisza M.J."/>
            <person name="Buck C.B."/>
        </authorList>
    </citation>
    <scope>NUCLEOTIDE SEQUENCE</scope>
    <source>
        <strain evidence="1">CtP6113</strain>
    </source>
</reference>
<sequence length="150" mass="17376">MELQDVLDAVNVRLVKKWPDRTVYIDVCPADFKRPSFWLAVEDYRQTDANRFLVKRSLRMKLTIYDEKDEQYESSWQRLFQDAADATLLLTPPLEAAGRVVLLQIKALPRDPDAAYLQLTAEWLDKRPEAAKQEAPVAESVQVRVTITNR</sequence>
<dbReference type="Pfam" id="PF20765">
    <property type="entry name" value="Phage_tail_terminator_8"/>
    <property type="match status" value="1"/>
</dbReference>
<organism evidence="1">
    <name type="scientific">Siphoviridae sp. ctP6113</name>
    <dbReference type="NCBI Taxonomy" id="2826318"/>
    <lineage>
        <taxon>Viruses</taxon>
        <taxon>Duplodnaviria</taxon>
        <taxon>Heunggongvirae</taxon>
        <taxon>Uroviricota</taxon>
        <taxon>Caudoviricetes</taxon>
    </lineage>
</organism>
<evidence type="ECO:0000313" key="1">
    <source>
        <dbReference type="EMBL" id="DAD85699.1"/>
    </source>
</evidence>
<dbReference type="InterPro" id="IPR049254">
    <property type="entry name" value="Phage_tail_terminator"/>
</dbReference>
<proteinExistence type="predicted"/>
<protein>
    <submittedName>
        <fullName evidence="1">Uncharacterized protein</fullName>
    </submittedName>
</protein>